<accession>A0ABT6P6H2</accession>
<sequence>MRDLITFSSSGLPRPSRVVGFRGSEAMSRPYRFEVYLQFHSDDGDIDFAEAVGDPASLVIDRESDEIPPYVLAGVLGDVDLVHEYGGRALVRVVLVPRLARLALSRHSRIFTKKSAPDAIRAVLDDNGLAGSYEFRLTQSYEVEEHIGQYRESDFDFVSRWLEREGVAYFFEHNEGGEKIIFCDDKSYPAEGIGKPVRYFPQTGEDRSAGASFRSFSLNHGSMPAEVKLRDYDYARPKLDLSGSAAVSAKGAGKVSLYGERFFSPDTGVRLAKIRSEEFLTRKSIARATGTRMHLRAGHTFDLEEHPRPRFNTKYLAIEVHHQGNQAAGDLHLKELIGLEHDDTYFVEVAAIPASTQFRPESRTPWPRIYGFENGVVDGGGESEYAQIDEYGRYLVKFNFDENDSPSGSGSTYVRMMQPHGGSIEGFHFPLRKGTEVVLSFLGGDPDRPVISGVVPNVLNPSPVSSGNHTKNIIQTGGRNRLELEDLAGLQRVTLSTPYSNSYIRMGAPNDGHEFIAKTDDNGLVSIGKNYDNDVGENWTVTVKGDISITAEGNLDIKAEGDETNEWQNQTEKVLGNKATLTVGATEDLKLATVLEVVGGWKQELLIGLKTEQLMGGKVAFTWGKVMEYYIGPKSESIKGNKTESLTGNKTETHIGNTKSTMTGKQTSMHTGNANSRHTGNLDEFQLGNAKSVLHGNSEETHRGNATASHYGNAKDTHIGNLTETHRGSRTSTSTGIVRETHNGSVVSKLNGQVLEIFNGPFAEVKIKALERHEANVRLTKMRTDIQNEANTLLRTGRFVVL</sequence>
<evidence type="ECO:0000256" key="2">
    <source>
        <dbReference type="SAM" id="MobiDB-lite"/>
    </source>
</evidence>
<dbReference type="Gene3D" id="3.55.50.10">
    <property type="entry name" value="Baseplate protein-like domains"/>
    <property type="match status" value="1"/>
</dbReference>
<evidence type="ECO:0000313" key="4">
    <source>
        <dbReference type="EMBL" id="MDI1435785.1"/>
    </source>
</evidence>
<dbReference type="Pfam" id="PF04717">
    <property type="entry name" value="Phage_base_V"/>
    <property type="match status" value="1"/>
</dbReference>
<dbReference type="Proteomes" id="UP001160301">
    <property type="component" value="Unassembled WGS sequence"/>
</dbReference>
<dbReference type="Pfam" id="PF05954">
    <property type="entry name" value="Phage_GPD"/>
    <property type="match status" value="1"/>
</dbReference>
<evidence type="ECO:0000313" key="5">
    <source>
        <dbReference type="Proteomes" id="UP001160301"/>
    </source>
</evidence>
<comment type="similarity">
    <text evidence="1">Belongs to the VgrG protein family.</text>
</comment>
<feature type="domain" description="Gp5/Type VI secretion system Vgr protein OB-fold" evidence="3">
    <location>
        <begin position="409"/>
        <end position="454"/>
    </location>
</feature>
<dbReference type="NCBIfam" id="TIGR03361">
    <property type="entry name" value="VI_Rhs_Vgr"/>
    <property type="match status" value="1"/>
</dbReference>
<dbReference type="EMBL" id="JARZHI010000066">
    <property type="protein sequence ID" value="MDI1435785.1"/>
    <property type="molecule type" value="Genomic_DNA"/>
</dbReference>
<keyword evidence="5" id="KW-1185">Reference proteome</keyword>
<feature type="region of interest" description="Disordered" evidence="2">
    <location>
        <begin position="641"/>
        <end position="674"/>
    </location>
</feature>
<evidence type="ECO:0000256" key="1">
    <source>
        <dbReference type="ARBA" id="ARBA00005558"/>
    </source>
</evidence>
<proteinExistence type="inferred from homology"/>
<name>A0ABT6P6H2_9BACT</name>
<dbReference type="Gene3D" id="2.30.110.50">
    <property type="match status" value="1"/>
</dbReference>
<protein>
    <submittedName>
        <fullName evidence="4">Type VI secretion system tip protein TssI/VgrG</fullName>
    </submittedName>
</protein>
<feature type="compositionally biased region" description="Polar residues" evidence="2">
    <location>
        <begin position="643"/>
        <end position="674"/>
    </location>
</feature>
<dbReference type="SUPFAM" id="SSF69255">
    <property type="entry name" value="gp5 N-terminal domain-like"/>
    <property type="match status" value="1"/>
</dbReference>
<reference evidence="4 5" key="1">
    <citation type="submission" date="2023-04" db="EMBL/GenBank/DDBJ databases">
        <title>The genome sequence of Polyangium sorediatum DSM14670.</title>
        <authorList>
            <person name="Zhang X."/>
        </authorList>
    </citation>
    <scope>NUCLEOTIDE SEQUENCE [LARGE SCALE GENOMIC DNA]</scope>
    <source>
        <strain evidence="4 5">DSM 14670</strain>
    </source>
</reference>
<dbReference type="SUPFAM" id="SSF69279">
    <property type="entry name" value="Phage tail proteins"/>
    <property type="match status" value="2"/>
</dbReference>
<dbReference type="InterPro" id="IPR037026">
    <property type="entry name" value="Vgr_OB-fold_dom_sf"/>
</dbReference>
<feature type="region of interest" description="Disordered" evidence="2">
    <location>
        <begin position="701"/>
        <end position="735"/>
    </location>
</feature>
<dbReference type="InterPro" id="IPR006531">
    <property type="entry name" value="Gp5/Vgr_OB"/>
</dbReference>
<gene>
    <name evidence="4" type="primary">tssI</name>
    <name evidence="4" type="ORF">QHF89_40145</name>
</gene>
<dbReference type="Gene3D" id="2.40.50.230">
    <property type="entry name" value="Gp5 N-terminal domain"/>
    <property type="match status" value="1"/>
</dbReference>
<dbReference type="InterPro" id="IPR006533">
    <property type="entry name" value="T6SS_Vgr_RhsGE"/>
</dbReference>
<dbReference type="InterPro" id="IPR017847">
    <property type="entry name" value="T6SS_RhsGE_Vgr_subset"/>
</dbReference>
<dbReference type="Gene3D" id="4.10.220.110">
    <property type="match status" value="1"/>
</dbReference>
<evidence type="ECO:0000259" key="3">
    <source>
        <dbReference type="Pfam" id="PF04717"/>
    </source>
</evidence>
<comment type="caution">
    <text evidence="4">The sequence shown here is derived from an EMBL/GenBank/DDBJ whole genome shotgun (WGS) entry which is preliminary data.</text>
</comment>
<dbReference type="NCBIfam" id="TIGR01646">
    <property type="entry name" value="vgr_GE"/>
    <property type="match status" value="1"/>
</dbReference>
<dbReference type="SUPFAM" id="SSF69349">
    <property type="entry name" value="Phage fibre proteins"/>
    <property type="match status" value="1"/>
</dbReference>
<organism evidence="4 5">
    <name type="scientific">Polyangium sorediatum</name>
    <dbReference type="NCBI Taxonomy" id="889274"/>
    <lineage>
        <taxon>Bacteria</taxon>
        <taxon>Pseudomonadati</taxon>
        <taxon>Myxococcota</taxon>
        <taxon>Polyangia</taxon>
        <taxon>Polyangiales</taxon>
        <taxon>Polyangiaceae</taxon>
        <taxon>Polyangium</taxon>
    </lineage>
</organism>